<evidence type="ECO:0000256" key="4">
    <source>
        <dbReference type="ARBA" id="ARBA00023172"/>
    </source>
</evidence>
<dbReference type="Proteomes" id="UP000001505">
    <property type="component" value="Plasmid pWc"/>
</dbReference>
<dbReference type="Gene3D" id="1.10.443.10">
    <property type="entry name" value="Intergrase catalytic core"/>
    <property type="match status" value="1"/>
</dbReference>
<dbReference type="InterPro" id="IPR013762">
    <property type="entry name" value="Integrase-like_cat_sf"/>
</dbReference>
<dbReference type="InterPro" id="IPR050808">
    <property type="entry name" value="Phage_Integrase"/>
</dbReference>
<dbReference type="HOGENOM" id="CLU_078727_0_0_0"/>
<dbReference type="AlphaFoldDB" id="D6YX06"/>
<dbReference type="GO" id="GO:0015074">
    <property type="term" value="P:DNA integration"/>
    <property type="evidence" value="ECO:0007669"/>
    <property type="project" value="UniProtKB-KW"/>
</dbReference>
<dbReference type="GO" id="GO:0003677">
    <property type="term" value="F:DNA binding"/>
    <property type="evidence" value="ECO:0007669"/>
    <property type="project" value="UniProtKB-UniRule"/>
</dbReference>
<comment type="similarity">
    <text evidence="1">Belongs to the 'phage' integrase family.</text>
</comment>
<dbReference type="InterPro" id="IPR044068">
    <property type="entry name" value="CB"/>
</dbReference>
<dbReference type="eggNOG" id="COG0582">
    <property type="taxonomic scope" value="Bacteria"/>
</dbReference>
<evidence type="ECO:0000256" key="3">
    <source>
        <dbReference type="ARBA" id="ARBA00023125"/>
    </source>
</evidence>
<dbReference type="InterPro" id="IPR002104">
    <property type="entry name" value="Integrase_catalytic"/>
</dbReference>
<accession>D6YX06</accession>
<evidence type="ECO:0000256" key="1">
    <source>
        <dbReference type="ARBA" id="ARBA00008857"/>
    </source>
</evidence>
<evidence type="ECO:0000313" key="8">
    <source>
        <dbReference type="EMBL" id="ADI39312.1"/>
    </source>
</evidence>
<dbReference type="KEGG" id="wch:wcw_p0001"/>
<evidence type="ECO:0000256" key="2">
    <source>
        <dbReference type="ARBA" id="ARBA00022908"/>
    </source>
</evidence>
<dbReference type="Pfam" id="PF00589">
    <property type="entry name" value="Phage_integrase"/>
    <property type="match status" value="1"/>
</dbReference>
<geneLocation type="plasmid" evidence="8 9">
    <name>pWc</name>
</geneLocation>
<evidence type="ECO:0000313" key="9">
    <source>
        <dbReference type="Proteomes" id="UP000001505"/>
    </source>
</evidence>
<dbReference type="PANTHER" id="PTHR30629">
    <property type="entry name" value="PROPHAGE INTEGRASE"/>
    <property type="match status" value="1"/>
</dbReference>
<feature type="domain" description="Core-binding (CB)" evidence="7">
    <location>
        <begin position="36"/>
        <end position="117"/>
    </location>
</feature>
<dbReference type="GO" id="GO:0006310">
    <property type="term" value="P:DNA recombination"/>
    <property type="evidence" value="ECO:0007669"/>
    <property type="project" value="UniProtKB-KW"/>
</dbReference>
<evidence type="ECO:0000256" key="5">
    <source>
        <dbReference type="PROSITE-ProRule" id="PRU01248"/>
    </source>
</evidence>
<gene>
    <name evidence="8" type="ordered locus">wcw_p0001</name>
</gene>
<keyword evidence="2" id="KW-0229">DNA integration</keyword>
<dbReference type="PROSITE" id="PS51900">
    <property type="entry name" value="CB"/>
    <property type="match status" value="1"/>
</dbReference>
<dbReference type="PROSITE" id="PS51898">
    <property type="entry name" value="TYR_RECOMBINASE"/>
    <property type="match status" value="1"/>
</dbReference>
<feature type="domain" description="Tyr recombinase" evidence="6">
    <location>
        <begin position="145"/>
        <end position="321"/>
    </location>
</feature>
<proteinExistence type="inferred from homology"/>
<dbReference type="EMBL" id="CP001929">
    <property type="protein sequence ID" value="ADI39312.1"/>
    <property type="molecule type" value="Genomic_DNA"/>
</dbReference>
<dbReference type="CDD" id="cd00397">
    <property type="entry name" value="DNA_BRE_C"/>
    <property type="match status" value="1"/>
</dbReference>
<keyword evidence="3 5" id="KW-0238">DNA-binding</keyword>
<keyword evidence="4" id="KW-0233">DNA recombination</keyword>
<name>D6YX06_WADCW</name>
<reference evidence="8 9" key="1">
    <citation type="journal article" date="2010" name="PLoS ONE">
        <title>The Waddlia genome: a window into chlamydial biology.</title>
        <authorList>
            <person name="Bertelli C."/>
            <person name="Collyn F."/>
            <person name="Croxatto A."/>
            <person name="Ruckert C."/>
            <person name="Polkinghorne A."/>
            <person name="Kebbi-Beghdadi C."/>
            <person name="Goesmann A."/>
            <person name="Vaughan L."/>
            <person name="Greub G."/>
        </authorList>
    </citation>
    <scope>NUCLEOTIDE SEQUENCE [LARGE SCALE GENOMIC DNA]</scope>
    <source>
        <strain evidence="9">ATCC VR-1470 / WSU 86-1044</strain>
        <plasmid evidence="9">Plasmid pWc</plasmid>
    </source>
</reference>
<keyword evidence="9" id="KW-1185">Reference proteome</keyword>
<organism evidence="8 9">
    <name type="scientific">Waddlia chondrophila (strain ATCC VR-1470 / WSU 86-1044)</name>
    <dbReference type="NCBI Taxonomy" id="716544"/>
    <lineage>
        <taxon>Bacteria</taxon>
        <taxon>Pseudomonadati</taxon>
        <taxon>Chlamydiota</taxon>
        <taxon>Chlamydiia</taxon>
        <taxon>Parachlamydiales</taxon>
        <taxon>Waddliaceae</taxon>
        <taxon>Waddlia</taxon>
    </lineage>
</organism>
<dbReference type="SUPFAM" id="SSF56349">
    <property type="entry name" value="DNA breaking-rejoining enzymes"/>
    <property type="match status" value="1"/>
</dbReference>
<sequence>MGKIMTLEVVQEHKIESQAQAKSLRDKIAWQKMEMLSLDSIIVEWLETLSERTKVNYKSGISKLTELGIINPFISLQSFSLVNHDAAIDRIKQLPDLKETTKQARAALYISFTRYLSRRFKGMFSKATPSREGNEKTFFRVHEKVVTEAMNLQQWTAFFEELEKLNIRDALIGKIALQGGKRIREVLSLHSEQIDWKKREITFHQSKTRGVSKQTIITYSESIMKQLKDLLGEGEGYLFITTTGNVVMLTQISRNFARAGKAAKIPFKVTPHVLRASAVTYLKQQGFSDSDIMKITGHSSGEMIRAYDKSERADNPTKRVNLVM</sequence>
<dbReference type="InterPro" id="IPR011010">
    <property type="entry name" value="DNA_brk_join_enz"/>
</dbReference>
<protein>
    <submittedName>
        <fullName evidence="8">Virulence plasmid integrase pGP8-D</fullName>
    </submittedName>
</protein>
<keyword evidence="8" id="KW-0614">Plasmid</keyword>
<evidence type="ECO:0000259" key="7">
    <source>
        <dbReference type="PROSITE" id="PS51900"/>
    </source>
</evidence>
<evidence type="ECO:0000259" key="6">
    <source>
        <dbReference type="PROSITE" id="PS51898"/>
    </source>
</evidence>
<dbReference type="PANTHER" id="PTHR30629:SF2">
    <property type="entry name" value="PROPHAGE INTEGRASE INTS-RELATED"/>
    <property type="match status" value="1"/>
</dbReference>